<dbReference type="PROSITE" id="PS50943">
    <property type="entry name" value="HTH_CROC1"/>
    <property type="match status" value="1"/>
</dbReference>
<protein>
    <submittedName>
        <fullName evidence="2">Nuclease</fullName>
    </submittedName>
</protein>
<evidence type="ECO:0000313" key="3">
    <source>
        <dbReference type="Proteomes" id="UP000075420"/>
    </source>
</evidence>
<dbReference type="GO" id="GO:0003677">
    <property type="term" value="F:DNA binding"/>
    <property type="evidence" value="ECO:0007669"/>
    <property type="project" value="InterPro"/>
</dbReference>
<dbReference type="Gene3D" id="1.10.260.40">
    <property type="entry name" value="lambda repressor-like DNA-binding domains"/>
    <property type="match status" value="1"/>
</dbReference>
<sequence length="325" mass="36378">MRYKMAQYDEIAKDFCRALRGRRSQRQLSLRLGYGTNVVFGWESGRRSPTLPTLLRVAAYNGIDVHRALSEFVRQESAFGADVAVSDPALTATLFQIVKGGLSNAEIGARIGRSASQVSRFMAGASQPRLPDVLAIVDATTDRLLDFIALFVHPGQLPSVARDFRVLEERRRIATELPWSHAVLRVLELASYAALPCHDDAWVAARLRLPDDEVRACLEALSRAGLVRWHKGRYAATAETVDMTRGAAEPRQRLKTHWLDVAARRQSRGDPGLYSYNLVSVARSDLERLRALHVRYFHEIRQIVSDSREPDCVALVAMQLFELGA</sequence>
<dbReference type="InterPro" id="IPR010982">
    <property type="entry name" value="Lambda_DNA-bd_dom_sf"/>
</dbReference>
<dbReference type="CDD" id="cd00093">
    <property type="entry name" value="HTH_XRE"/>
    <property type="match status" value="1"/>
</dbReference>
<dbReference type="Pfam" id="PF01381">
    <property type="entry name" value="HTH_3"/>
    <property type="match status" value="1"/>
</dbReference>
<evidence type="ECO:0000313" key="2">
    <source>
        <dbReference type="EMBL" id="KYF52277.1"/>
    </source>
</evidence>
<dbReference type="Proteomes" id="UP000075420">
    <property type="component" value="Unassembled WGS sequence"/>
</dbReference>
<evidence type="ECO:0000259" key="1">
    <source>
        <dbReference type="PROSITE" id="PS50943"/>
    </source>
</evidence>
<comment type="caution">
    <text evidence="2">The sequence shown here is derived from an EMBL/GenBank/DDBJ whole genome shotgun (WGS) entry which is preliminary data.</text>
</comment>
<proteinExistence type="predicted"/>
<name>A0A150P9B8_SORCE</name>
<dbReference type="InterPro" id="IPR001387">
    <property type="entry name" value="Cro/C1-type_HTH"/>
</dbReference>
<feature type="domain" description="HTH cro/C1-type" evidence="1">
    <location>
        <begin position="24"/>
        <end position="68"/>
    </location>
</feature>
<dbReference type="SMART" id="SM00530">
    <property type="entry name" value="HTH_XRE"/>
    <property type="match status" value="1"/>
</dbReference>
<dbReference type="EMBL" id="JELY01002526">
    <property type="protein sequence ID" value="KYF52277.1"/>
    <property type="molecule type" value="Genomic_DNA"/>
</dbReference>
<organism evidence="2 3">
    <name type="scientific">Sorangium cellulosum</name>
    <name type="common">Polyangium cellulosum</name>
    <dbReference type="NCBI Taxonomy" id="56"/>
    <lineage>
        <taxon>Bacteria</taxon>
        <taxon>Pseudomonadati</taxon>
        <taxon>Myxococcota</taxon>
        <taxon>Polyangia</taxon>
        <taxon>Polyangiales</taxon>
        <taxon>Polyangiaceae</taxon>
        <taxon>Sorangium</taxon>
    </lineage>
</organism>
<dbReference type="SUPFAM" id="SSF47413">
    <property type="entry name" value="lambda repressor-like DNA-binding domains"/>
    <property type="match status" value="1"/>
</dbReference>
<dbReference type="AlphaFoldDB" id="A0A150P9B8"/>
<dbReference type="InterPro" id="IPR025537">
    <property type="entry name" value="DUF4423"/>
</dbReference>
<accession>A0A150P9B8</accession>
<dbReference type="Pfam" id="PF14394">
    <property type="entry name" value="DUF4423"/>
    <property type="match status" value="1"/>
</dbReference>
<reference evidence="2 3" key="1">
    <citation type="submission" date="2014-02" db="EMBL/GenBank/DDBJ databases">
        <title>The small core and large imbalanced accessory genome model reveals a collaborative survival strategy of Sorangium cellulosum strains in nature.</title>
        <authorList>
            <person name="Han K."/>
            <person name="Peng R."/>
            <person name="Blom J."/>
            <person name="Li Y.-Z."/>
        </authorList>
    </citation>
    <scope>NUCLEOTIDE SEQUENCE [LARGE SCALE GENOMIC DNA]</scope>
    <source>
        <strain evidence="2 3">So0157-25</strain>
    </source>
</reference>
<gene>
    <name evidence="2" type="ORF">BE08_27030</name>
</gene>